<dbReference type="GO" id="GO:0051777">
    <property type="term" value="F:ent-kaurenoic acid monooxygenase activity"/>
    <property type="evidence" value="ECO:0007669"/>
    <property type="project" value="TreeGrafter"/>
</dbReference>
<keyword evidence="13" id="KW-1185">Reference proteome</keyword>
<keyword evidence="4" id="KW-0349">Heme</keyword>
<dbReference type="AlphaFoldDB" id="A0A371ES32"/>
<evidence type="ECO:0000256" key="8">
    <source>
        <dbReference type="ARBA" id="ARBA00023002"/>
    </source>
</evidence>
<dbReference type="Gene3D" id="1.10.630.10">
    <property type="entry name" value="Cytochrome P450"/>
    <property type="match status" value="1"/>
</dbReference>
<evidence type="ECO:0000256" key="9">
    <source>
        <dbReference type="ARBA" id="ARBA00023004"/>
    </source>
</evidence>
<gene>
    <name evidence="12" type="primary">CYP88D6</name>
    <name evidence="12" type="ORF">CR513_52125</name>
</gene>
<keyword evidence="10" id="KW-0472">Membrane</keyword>
<dbReference type="InterPro" id="IPR036396">
    <property type="entry name" value="Cyt_P450_sf"/>
</dbReference>
<dbReference type="Proteomes" id="UP000257109">
    <property type="component" value="Unassembled WGS sequence"/>
</dbReference>
<evidence type="ECO:0000256" key="2">
    <source>
        <dbReference type="ARBA" id="ARBA00004167"/>
    </source>
</evidence>
<dbReference type="GO" id="GO:0016125">
    <property type="term" value="P:sterol metabolic process"/>
    <property type="evidence" value="ECO:0007669"/>
    <property type="project" value="TreeGrafter"/>
</dbReference>
<evidence type="ECO:0000313" key="12">
    <source>
        <dbReference type="EMBL" id="RDX68842.1"/>
    </source>
</evidence>
<dbReference type="GO" id="GO:0005506">
    <property type="term" value="F:iron ion binding"/>
    <property type="evidence" value="ECO:0007669"/>
    <property type="project" value="InterPro"/>
</dbReference>
<feature type="chain" id="PRO_5016571265" evidence="11">
    <location>
        <begin position="16"/>
        <end position="321"/>
    </location>
</feature>
<dbReference type="GO" id="GO:0016020">
    <property type="term" value="C:membrane"/>
    <property type="evidence" value="ECO:0007669"/>
    <property type="project" value="UniProtKB-SubCell"/>
</dbReference>
<dbReference type="GO" id="GO:0016132">
    <property type="term" value="P:brassinosteroid biosynthetic process"/>
    <property type="evidence" value="ECO:0007669"/>
    <property type="project" value="TreeGrafter"/>
</dbReference>
<evidence type="ECO:0000256" key="11">
    <source>
        <dbReference type="SAM" id="SignalP"/>
    </source>
</evidence>
<evidence type="ECO:0000256" key="10">
    <source>
        <dbReference type="ARBA" id="ARBA00023136"/>
    </source>
</evidence>
<comment type="caution">
    <text evidence="12">The sequence shown here is derived from an EMBL/GenBank/DDBJ whole genome shotgun (WGS) entry which is preliminary data.</text>
</comment>
<protein>
    <submittedName>
        <fullName evidence="12">Beta-amyrin 11-oxidase</fullName>
    </submittedName>
</protein>
<dbReference type="GO" id="GO:0010268">
    <property type="term" value="P:brassinosteroid homeostasis"/>
    <property type="evidence" value="ECO:0007669"/>
    <property type="project" value="TreeGrafter"/>
</dbReference>
<dbReference type="GO" id="GO:0005783">
    <property type="term" value="C:endoplasmic reticulum"/>
    <property type="evidence" value="ECO:0007669"/>
    <property type="project" value="TreeGrafter"/>
</dbReference>
<evidence type="ECO:0000256" key="5">
    <source>
        <dbReference type="ARBA" id="ARBA00022692"/>
    </source>
</evidence>
<evidence type="ECO:0000256" key="1">
    <source>
        <dbReference type="ARBA" id="ARBA00001971"/>
    </source>
</evidence>
<name>A0A371ES32_MUCPR</name>
<evidence type="ECO:0000256" key="3">
    <source>
        <dbReference type="ARBA" id="ARBA00010617"/>
    </source>
</evidence>
<feature type="signal peptide" evidence="11">
    <location>
        <begin position="1"/>
        <end position="15"/>
    </location>
</feature>
<keyword evidence="9" id="KW-0408">Iron</keyword>
<proteinExistence type="inferred from homology"/>
<feature type="non-terminal residue" evidence="12">
    <location>
        <position position="1"/>
    </location>
</feature>
<keyword evidence="8" id="KW-0560">Oxidoreductase</keyword>
<keyword evidence="6" id="KW-0479">Metal-binding</keyword>
<dbReference type="STRING" id="157652.A0A371ES32"/>
<comment type="similarity">
    <text evidence="3">Belongs to the cytochrome P450 family.</text>
</comment>
<dbReference type="Pfam" id="PF00067">
    <property type="entry name" value="p450"/>
    <property type="match status" value="1"/>
</dbReference>
<dbReference type="SUPFAM" id="SSF48264">
    <property type="entry name" value="Cytochrome P450"/>
    <property type="match status" value="1"/>
</dbReference>
<accession>A0A371ES32</accession>
<evidence type="ECO:0000256" key="6">
    <source>
        <dbReference type="ARBA" id="ARBA00022723"/>
    </source>
</evidence>
<dbReference type="GO" id="GO:0020037">
    <property type="term" value="F:heme binding"/>
    <property type="evidence" value="ECO:0007669"/>
    <property type="project" value="InterPro"/>
</dbReference>
<comment type="cofactor">
    <cofactor evidence="1">
        <name>heme</name>
        <dbReference type="ChEBI" id="CHEBI:30413"/>
    </cofactor>
</comment>
<dbReference type="InterPro" id="IPR001128">
    <property type="entry name" value="Cyt_P450"/>
</dbReference>
<dbReference type="OrthoDB" id="1470350at2759"/>
<keyword evidence="11" id="KW-0732">Signal</keyword>
<reference evidence="12" key="1">
    <citation type="submission" date="2018-05" db="EMBL/GenBank/DDBJ databases">
        <title>Draft genome of Mucuna pruriens seed.</title>
        <authorList>
            <person name="Nnadi N.E."/>
            <person name="Vos R."/>
            <person name="Hasami M.H."/>
            <person name="Devisetty U.K."/>
            <person name="Aguiy J.C."/>
        </authorList>
    </citation>
    <scope>NUCLEOTIDE SEQUENCE [LARGE SCALE GENOMIC DNA]</scope>
    <source>
        <strain evidence="12">JCA_2017</strain>
    </source>
</reference>
<dbReference type="PANTHER" id="PTHR24286:SF199">
    <property type="entry name" value="CYTOCHROME P450 88D6"/>
    <property type="match status" value="1"/>
</dbReference>
<keyword evidence="7" id="KW-1133">Transmembrane helix</keyword>
<evidence type="ECO:0000256" key="7">
    <source>
        <dbReference type="ARBA" id="ARBA00022989"/>
    </source>
</evidence>
<comment type="subcellular location">
    <subcellularLocation>
        <location evidence="2">Membrane</location>
        <topology evidence="2">Single-pass membrane protein</topology>
    </subcellularLocation>
</comment>
<organism evidence="12 13">
    <name type="scientific">Mucuna pruriens</name>
    <name type="common">Velvet bean</name>
    <name type="synonym">Dolichos pruriens</name>
    <dbReference type="NCBI Taxonomy" id="157652"/>
    <lineage>
        <taxon>Eukaryota</taxon>
        <taxon>Viridiplantae</taxon>
        <taxon>Streptophyta</taxon>
        <taxon>Embryophyta</taxon>
        <taxon>Tracheophyta</taxon>
        <taxon>Spermatophyta</taxon>
        <taxon>Magnoliopsida</taxon>
        <taxon>eudicotyledons</taxon>
        <taxon>Gunneridae</taxon>
        <taxon>Pentapetalae</taxon>
        <taxon>rosids</taxon>
        <taxon>fabids</taxon>
        <taxon>Fabales</taxon>
        <taxon>Fabaceae</taxon>
        <taxon>Papilionoideae</taxon>
        <taxon>50 kb inversion clade</taxon>
        <taxon>NPAAA clade</taxon>
        <taxon>indigoferoid/millettioid clade</taxon>
        <taxon>Phaseoleae</taxon>
        <taxon>Mucuna</taxon>
    </lineage>
</organism>
<sequence length="321" mass="36297">MELCWVWMSASTLLACYVFVDKFVRRLNGNNTLLPPGDMGWPLIGNLIPCMIALSSGRVDSFINNFVSKYGATGIYKTHLFGKPSIMVCTPEMCKRVLTDDESFKMGYPNSVAKLFGSKAITDTRTTEQKRLRHTITSLVGGHNVIATYIERIEEIVINSLEDLSSMKHPVELFREMENVSFKVITHVFLGSHIPSVTAKIKDLFKEMSNCNPIFSLDINFPGFAFFKSLKVREKLVKVILIAIHERRLMIKDRQIGDKKDLVDILMEGKGENGEKLGDKDTADTLLGLMFAGHETTAIAMMWSLMYLTQHPDVFRKAKFL</sequence>
<dbReference type="EMBL" id="QJKJ01012359">
    <property type="protein sequence ID" value="RDX68842.1"/>
    <property type="molecule type" value="Genomic_DNA"/>
</dbReference>
<evidence type="ECO:0000313" key="13">
    <source>
        <dbReference type="Proteomes" id="UP000257109"/>
    </source>
</evidence>
<keyword evidence="5" id="KW-0812">Transmembrane</keyword>
<dbReference type="PANTHER" id="PTHR24286">
    <property type="entry name" value="CYTOCHROME P450 26"/>
    <property type="match status" value="1"/>
</dbReference>
<evidence type="ECO:0000256" key="4">
    <source>
        <dbReference type="ARBA" id="ARBA00022617"/>
    </source>
</evidence>